<dbReference type="AlphaFoldDB" id="A0AAD9PAT8"/>
<dbReference type="Gene3D" id="6.20.50.160">
    <property type="match status" value="1"/>
</dbReference>
<dbReference type="Pfam" id="PF07703">
    <property type="entry name" value="A2M_BRD"/>
    <property type="match status" value="1"/>
</dbReference>
<feature type="domain" description="Alpha-2-macroglobulin bait region" evidence="1">
    <location>
        <begin position="4"/>
        <end position="123"/>
    </location>
</feature>
<name>A0AAD9PAT8_RIDPI</name>
<dbReference type="InterPro" id="IPR011625">
    <property type="entry name" value="A2M_N_BRD"/>
</dbReference>
<protein>
    <recommendedName>
        <fullName evidence="1">Alpha-2-macroglobulin bait region domain-containing protein</fullName>
    </recommendedName>
</protein>
<dbReference type="SMART" id="SM01359">
    <property type="entry name" value="A2M_N_2"/>
    <property type="match status" value="1"/>
</dbReference>
<evidence type="ECO:0000313" key="3">
    <source>
        <dbReference type="Proteomes" id="UP001209878"/>
    </source>
</evidence>
<keyword evidence="3" id="KW-1185">Reference proteome</keyword>
<dbReference type="Gene3D" id="1.20.50.70">
    <property type="match status" value="1"/>
</dbReference>
<organism evidence="2 3">
    <name type="scientific">Ridgeia piscesae</name>
    <name type="common">Tubeworm</name>
    <dbReference type="NCBI Taxonomy" id="27915"/>
    <lineage>
        <taxon>Eukaryota</taxon>
        <taxon>Metazoa</taxon>
        <taxon>Spiralia</taxon>
        <taxon>Lophotrochozoa</taxon>
        <taxon>Annelida</taxon>
        <taxon>Polychaeta</taxon>
        <taxon>Sedentaria</taxon>
        <taxon>Canalipalpata</taxon>
        <taxon>Sabellida</taxon>
        <taxon>Siboglinidae</taxon>
        <taxon>Ridgeia</taxon>
    </lineage>
</organism>
<dbReference type="Gene3D" id="2.60.40.1930">
    <property type="match status" value="1"/>
</dbReference>
<sequence length="253" mass="27808">MFTLDIPSDAVTLQVKVVVRGEIVYQQSMAVTAGILTTLHISVTPQMSPSARLFVYYLRQAGGSTEVVDDTVWIDIKDECRNKVSLSMSQSQFEPGDRASLDYRGASNSKLLLLAVDQAVYALGGTNLLTAKKVFAELEHYDLGCGMGGGKDNVDVLKNAGLTSVNNAGLIMPKPTGCDQRLRHRRAVRQIIERDTAKCCMSGRCDTKTGTCRQMAARKLGEMTHECAFVYFRCCSDAKFRPEVTCTGFLVYH</sequence>
<evidence type="ECO:0000313" key="2">
    <source>
        <dbReference type="EMBL" id="KAK2191235.1"/>
    </source>
</evidence>
<dbReference type="InterPro" id="IPR050473">
    <property type="entry name" value="A2M/Complement_sys"/>
</dbReference>
<reference evidence="2" key="1">
    <citation type="journal article" date="2023" name="Mol. Biol. Evol.">
        <title>Third-Generation Sequencing Reveals the Adaptive Role of the Epigenome in Three Deep-Sea Polychaetes.</title>
        <authorList>
            <person name="Perez M."/>
            <person name="Aroh O."/>
            <person name="Sun Y."/>
            <person name="Lan Y."/>
            <person name="Juniper S.K."/>
            <person name="Young C.R."/>
            <person name="Angers B."/>
            <person name="Qian P.Y."/>
        </authorList>
    </citation>
    <scope>NUCLEOTIDE SEQUENCE</scope>
    <source>
        <strain evidence="2">R07B-5</strain>
    </source>
</reference>
<proteinExistence type="predicted"/>
<comment type="caution">
    <text evidence="2">The sequence shown here is derived from an EMBL/GenBank/DDBJ whole genome shotgun (WGS) entry which is preliminary data.</text>
</comment>
<gene>
    <name evidence="2" type="ORF">NP493_55g06001</name>
</gene>
<evidence type="ECO:0000259" key="1">
    <source>
        <dbReference type="SMART" id="SM01359"/>
    </source>
</evidence>
<dbReference type="PANTHER" id="PTHR11412">
    <property type="entry name" value="MACROGLOBULIN / COMPLEMENT"/>
    <property type="match status" value="1"/>
</dbReference>
<dbReference type="Proteomes" id="UP001209878">
    <property type="component" value="Unassembled WGS sequence"/>
</dbReference>
<dbReference type="PANTHER" id="PTHR11412:SF166">
    <property type="entry name" value="NTR DOMAIN-CONTAINING PROTEIN"/>
    <property type="match status" value="1"/>
</dbReference>
<dbReference type="EMBL" id="JAODUO010000056">
    <property type="protein sequence ID" value="KAK2191235.1"/>
    <property type="molecule type" value="Genomic_DNA"/>
</dbReference>
<accession>A0AAD9PAT8</accession>